<gene>
    <name evidence="8" type="primary">tsaD</name>
    <name evidence="10" type="ORF">UU48_C0001G0021</name>
</gene>
<comment type="caution">
    <text evidence="8">Lacks conserved residue(s) required for the propagation of feature annotation.</text>
</comment>
<keyword evidence="4 8" id="KW-0479">Metal-binding</keyword>
<dbReference type="EC" id="2.3.1.234" evidence="8"/>
<comment type="catalytic activity">
    <reaction evidence="7 8">
        <text>L-threonylcarbamoyladenylate + adenosine(37) in tRNA = N(6)-L-threonylcarbamoyladenosine(37) in tRNA + AMP + H(+)</text>
        <dbReference type="Rhea" id="RHEA:37059"/>
        <dbReference type="Rhea" id="RHEA-COMP:10162"/>
        <dbReference type="Rhea" id="RHEA-COMP:10163"/>
        <dbReference type="ChEBI" id="CHEBI:15378"/>
        <dbReference type="ChEBI" id="CHEBI:73682"/>
        <dbReference type="ChEBI" id="CHEBI:74411"/>
        <dbReference type="ChEBI" id="CHEBI:74418"/>
        <dbReference type="ChEBI" id="CHEBI:456215"/>
        <dbReference type="EC" id="2.3.1.234"/>
    </reaction>
</comment>
<dbReference type="NCBIfam" id="TIGR00329">
    <property type="entry name" value="gcp_kae1"/>
    <property type="match status" value="1"/>
</dbReference>
<feature type="binding site" evidence="8">
    <location>
        <position position="316"/>
    </location>
    <ligand>
        <name>Fe cation</name>
        <dbReference type="ChEBI" id="CHEBI:24875"/>
    </ligand>
</feature>
<comment type="function">
    <text evidence="8">Required for the formation of a threonylcarbamoyl group on adenosine at position 37 (t(6)A37) in tRNAs that read codons beginning with adenine. Is involved in the transfer of the threonylcarbamoyl moiety of threonylcarbamoyl-AMP (TC-AMP) to the N6 group of A37, together with TsaE and TsaB. TsaD likely plays a direct catalytic role in this reaction.</text>
</comment>
<reference evidence="10 11" key="1">
    <citation type="journal article" date="2015" name="Nature">
        <title>rRNA introns, odd ribosomes, and small enigmatic genomes across a large radiation of phyla.</title>
        <authorList>
            <person name="Brown C.T."/>
            <person name="Hug L.A."/>
            <person name="Thomas B.C."/>
            <person name="Sharon I."/>
            <person name="Castelle C.J."/>
            <person name="Singh A."/>
            <person name="Wilkins M.J."/>
            <person name="Williams K.H."/>
            <person name="Banfield J.F."/>
        </authorList>
    </citation>
    <scope>NUCLEOTIDE SEQUENCE [LARGE SCALE GENOMIC DNA]</scope>
</reference>
<evidence type="ECO:0000256" key="5">
    <source>
        <dbReference type="ARBA" id="ARBA00023004"/>
    </source>
</evidence>
<proteinExistence type="inferred from homology"/>
<feature type="binding site" evidence="8">
    <location>
        <position position="116"/>
    </location>
    <ligand>
        <name>Fe cation</name>
        <dbReference type="ChEBI" id="CHEBI:24875"/>
    </ligand>
</feature>
<evidence type="ECO:0000256" key="8">
    <source>
        <dbReference type="HAMAP-Rule" id="MF_01445"/>
    </source>
</evidence>
<organism evidence="10 11">
    <name type="scientific">Candidatus Uhrbacteria bacterium GW2011_GWF2_41_16</name>
    <dbReference type="NCBI Taxonomy" id="1618997"/>
    <lineage>
        <taxon>Bacteria</taxon>
        <taxon>Candidatus Uhriibacteriota</taxon>
    </lineage>
</organism>
<dbReference type="SUPFAM" id="SSF53067">
    <property type="entry name" value="Actin-like ATPase domain"/>
    <property type="match status" value="2"/>
</dbReference>
<dbReference type="Pfam" id="PF00814">
    <property type="entry name" value="TsaD"/>
    <property type="match status" value="1"/>
</dbReference>
<evidence type="ECO:0000313" key="10">
    <source>
        <dbReference type="EMBL" id="KKR98666.1"/>
    </source>
</evidence>
<evidence type="ECO:0000313" key="11">
    <source>
        <dbReference type="Proteomes" id="UP000034746"/>
    </source>
</evidence>
<comment type="cofactor">
    <cofactor evidence="8">
        <name>Fe(2+)</name>
        <dbReference type="ChEBI" id="CHEBI:29033"/>
    </cofactor>
    <text evidence="8">Binds 1 Fe(2+) ion per subunit.</text>
</comment>
<feature type="binding site" evidence="8">
    <location>
        <position position="193"/>
    </location>
    <ligand>
        <name>substrate</name>
    </ligand>
</feature>
<name>A0A0G0VGA9_9BACT</name>
<dbReference type="GO" id="GO:0005506">
    <property type="term" value="F:iron ion binding"/>
    <property type="evidence" value="ECO:0007669"/>
    <property type="project" value="UniProtKB-UniRule"/>
</dbReference>
<evidence type="ECO:0000256" key="4">
    <source>
        <dbReference type="ARBA" id="ARBA00022723"/>
    </source>
</evidence>
<accession>A0A0G0VGA9</accession>
<dbReference type="EMBL" id="LCAU01000001">
    <property type="protein sequence ID" value="KKR98666.1"/>
    <property type="molecule type" value="Genomic_DNA"/>
</dbReference>
<dbReference type="InterPro" id="IPR043129">
    <property type="entry name" value="ATPase_NBD"/>
</dbReference>
<dbReference type="PATRIC" id="fig|1618997.3.peg.22"/>
<evidence type="ECO:0000256" key="7">
    <source>
        <dbReference type="ARBA" id="ARBA00048117"/>
    </source>
</evidence>
<dbReference type="PANTHER" id="PTHR11735:SF6">
    <property type="entry name" value="TRNA N6-ADENOSINE THREONYLCARBAMOYLTRANSFERASE, MITOCHONDRIAL"/>
    <property type="match status" value="1"/>
</dbReference>
<feature type="binding site" evidence="8">
    <location>
        <position position="112"/>
    </location>
    <ligand>
        <name>Fe cation</name>
        <dbReference type="ChEBI" id="CHEBI:24875"/>
    </ligand>
</feature>
<feature type="binding site" evidence="8">
    <location>
        <position position="286"/>
    </location>
    <ligand>
        <name>substrate</name>
    </ligand>
</feature>
<keyword evidence="1 8" id="KW-0963">Cytoplasm</keyword>
<keyword evidence="2 8" id="KW-0808">Transferase</keyword>
<comment type="caution">
    <text evidence="10">The sequence shown here is derived from an EMBL/GenBank/DDBJ whole genome shotgun (WGS) entry which is preliminary data.</text>
</comment>
<sequence length="349" mass="37774">MRILGIETSCDETSVAILETNGRRFVLETHVTASQIQDHLPYGGVVPELAARRHVDMIFPLLVSACVPFDGSGLDVIAVTAGPGLVPSLRIGVETAKILSTVWKKQLVAVNHLEGHIYSAFLPDLTVGDKVVIQDEKKELFPILCLLVSGGHTELIIMKNHGIYERLGMTRDDAVGEAFDKVAQMLGLSYPGGPAIAARAIHGRRDAMVFPRPMKDSHNFDLSFAGLKTAVFVHLKAHPIQNEQELNDVCASFQEAAVDVLVEKTVRAALQIRPQGVLLAGGVSANHRLRDVLEERILRACPGTTLLFSPLAYSGDNAAMIAAAGYIRACRNEFVNPLELAADPHLSLV</sequence>
<feature type="domain" description="Gcp-like" evidence="9">
    <location>
        <begin position="30"/>
        <end position="322"/>
    </location>
</feature>
<dbReference type="FunFam" id="3.30.420.40:FF:000040">
    <property type="entry name" value="tRNA N6-adenosine threonylcarbamoyltransferase"/>
    <property type="match status" value="1"/>
</dbReference>
<feature type="binding site" evidence="8">
    <location>
        <position position="180"/>
    </location>
    <ligand>
        <name>substrate</name>
    </ligand>
</feature>
<comment type="similarity">
    <text evidence="8">Belongs to the KAE1 / TsaD family.</text>
</comment>
<protein>
    <recommendedName>
        <fullName evidence="8">tRNA N6-adenosine threonylcarbamoyltransferase</fullName>
        <ecNumber evidence="8">2.3.1.234</ecNumber>
    </recommendedName>
    <alternativeName>
        <fullName evidence="8">N6-L-threonylcarbamoyladenine synthase</fullName>
        <shortName evidence="8">t(6)A synthase</shortName>
    </alternativeName>
    <alternativeName>
        <fullName evidence="8">t(6)A37 threonylcarbamoyladenosine biosynthesis protein TsaD</fullName>
    </alternativeName>
    <alternativeName>
        <fullName evidence="8">tRNA threonylcarbamoyladenosine biosynthesis protein TsaD</fullName>
    </alternativeName>
</protein>
<dbReference type="InterPro" id="IPR017861">
    <property type="entry name" value="KAE1/TsaD"/>
</dbReference>
<dbReference type="GO" id="GO:0002949">
    <property type="term" value="P:tRNA threonylcarbamoyladenosine modification"/>
    <property type="evidence" value="ECO:0007669"/>
    <property type="project" value="UniProtKB-UniRule"/>
</dbReference>
<dbReference type="InterPro" id="IPR022450">
    <property type="entry name" value="TsaD"/>
</dbReference>
<evidence type="ECO:0000256" key="6">
    <source>
        <dbReference type="ARBA" id="ARBA00023315"/>
    </source>
</evidence>
<dbReference type="GO" id="GO:0005737">
    <property type="term" value="C:cytoplasm"/>
    <property type="evidence" value="ECO:0007669"/>
    <property type="project" value="UniProtKB-SubCell"/>
</dbReference>
<comment type="subcellular location">
    <subcellularLocation>
        <location evidence="8">Cytoplasm</location>
    </subcellularLocation>
</comment>
<dbReference type="CDD" id="cd24133">
    <property type="entry name" value="ASKHA_NBD_TsaD_bac"/>
    <property type="match status" value="1"/>
</dbReference>
<evidence type="ECO:0000256" key="1">
    <source>
        <dbReference type="ARBA" id="ARBA00022490"/>
    </source>
</evidence>
<feature type="binding site" evidence="8">
    <location>
        <begin position="147"/>
        <end position="151"/>
    </location>
    <ligand>
        <name>substrate</name>
    </ligand>
</feature>
<dbReference type="Proteomes" id="UP000034746">
    <property type="component" value="Unassembled WGS sequence"/>
</dbReference>
<dbReference type="GO" id="GO:0061711">
    <property type="term" value="F:tRNA N(6)-L-threonylcarbamoyladenine synthase activity"/>
    <property type="evidence" value="ECO:0007669"/>
    <property type="project" value="UniProtKB-EC"/>
</dbReference>
<dbReference type="NCBIfam" id="TIGR03723">
    <property type="entry name" value="T6A_TsaD_YgjD"/>
    <property type="match status" value="1"/>
</dbReference>
<dbReference type="HAMAP" id="MF_01445">
    <property type="entry name" value="TsaD"/>
    <property type="match status" value="1"/>
</dbReference>
<keyword evidence="3 8" id="KW-0819">tRNA processing</keyword>
<dbReference type="Gene3D" id="3.30.420.40">
    <property type="match status" value="2"/>
</dbReference>
<dbReference type="InterPro" id="IPR000905">
    <property type="entry name" value="Gcp-like_dom"/>
</dbReference>
<keyword evidence="5 8" id="KW-0408">Iron</keyword>
<dbReference type="AlphaFoldDB" id="A0A0G0VGA9"/>
<evidence type="ECO:0000256" key="3">
    <source>
        <dbReference type="ARBA" id="ARBA00022694"/>
    </source>
</evidence>
<evidence type="ECO:0000256" key="2">
    <source>
        <dbReference type="ARBA" id="ARBA00022679"/>
    </source>
</evidence>
<keyword evidence="6 8" id="KW-0012">Acyltransferase</keyword>
<dbReference type="PANTHER" id="PTHR11735">
    <property type="entry name" value="TRNA N6-ADENOSINE THREONYLCARBAMOYLTRANSFERASE"/>
    <property type="match status" value="1"/>
</dbReference>
<evidence type="ECO:0000259" key="9">
    <source>
        <dbReference type="Pfam" id="PF00814"/>
    </source>
</evidence>
<dbReference type="PRINTS" id="PR00789">
    <property type="entry name" value="OSIALOPTASE"/>
</dbReference>